<dbReference type="EnsemblMetazoa" id="XM_011410863.1">
    <property type="protein sequence ID" value="XP_011409165.1"/>
    <property type="gene ID" value="LOC105316063"/>
</dbReference>
<evidence type="ECO:0000313" key="1">
    <source>
        <dbReference type="EnsemblMetazoa" id="Aqu2.1.03348_001"/>
    </source>
</evidence>
<reference evidence="1" key="2">
    <citation type="submission" date="2017-05" db="UniProtKB">
        <authorList>
            <consortium name="EnsemblMetazoa"/>
        </authorList>
    </citation>
    <scope>IDENTIFICATION</scope>
</reference>
<dbReference type="InterPro" id="IPR001680">
    <property type="entry name" value="WD40_rpt"/>
</dbReference>
<reference evidence="2" key="1">
    <citation type="journal article" date="2010" name="Nature">
        <title>The Amphimedon queenslandica genome and the evolution of animal complexity.</title>
        <authorList>
            <person name="Srivastava M."/>
            <person name="Simakov O."/>
            <person name="Chapman J."/>
            <person name="Fahey B."/>
            <person name="Gauthier M.E."/>
            <person name="Mitros T."/>
            <person name="Richards G.S."/>
            <person name="Conaco C."/>
            <person name="Dacre M."/>
            <person name="Hellsten U."/>
            <person name="Larroux C."/>
            <person name="Putnam N.H."/>
            <person name="Stanke M."/>
            <person name="Adamska M."/>
            <person name="Darling A."/>
            <person name="Degnan S.M."/>
            <person name="Oakley T.H."/>
            <person name="Plachetzki D.C."/>
            <person name="Zhai Y."/>
            <person name="Adamski M."/>
            <person name="Calcino A."/>
            <person name="Cummins S.F."/>
            <person name="Goodstein D.M."/>
            <person name="Harris C."/>
            <person name="Jackson D.J."/>
            <person name="Leys S.P."/>
            <person name="Shu S."/>
            <person name="Woodcroft B.J."/>
            <person name="Vervoort M."/>
            <person name="Kosik K.S."/>
            <person name="Manning G."/>
            <person name="Degnan B.M."/>
            <person name="Rokhsar D.S."/>
        </authorList>
    </citation>
    <scope>NUCLEOTIDE SEQUENCE [LARGE SCALE GENOMIC DNA]</scope>
</reference>
<sequence>HEDELACSTSSGTCYSLSLKSSSIIKEWSPHSEECRSIRYSPSGGWVLSSSYDGSVVLSDAGSYQWSVVTRFSNKVIQSRWDTTGDLFACTSADKTVSFWKNNNNNL</sequence>
<dbReference type="SMART" id="SM00320">
    <property type="entry name" value="WD40"/>
    <property type="match status" value="2"/>
</dbReference>
<dbReference type="InterPro" id="IPR040067">
    <property type="entry name" value="WDR47"/>
</dbReference>
<dbReference type="Proteomes" id="UP000007879">
    <property type="component" value="Unassembled WGS sequence"/>
</dbReference>
<dbReference type="KEGG" id="aqu:105316063"/>
<keyword evidence="2" id="KW-1185">Reference proteome</keyword>
<protein>
    <recommendedName>
        <fullName evidence="3">Anaphase-promoting complex subunit 4 WD40 domain-containing protein</fullName>
    </recommendedName>
</protein>
<evidence type="ECO:0000313" key="2">
    <source>
        <dbReference type="Proteomes" id="UP000007879"/>
    </source>
</evidence>
<gene>
    <name evidence="1" type="primary">105316063</name>
</gene>
<dbReference type="EnsemblMetazoa" id="Aqu2.1.03348_001">
    <property type="protein sequence ID" value="Aqu2.1.03348_001"/>
    <property type="gene ID" value="Aqu2.1.03348"/>
</dbReference>
<dbReference type="InParanoid" id="A0A1X7SMN3"/>
<name>A0A1X7SMN3_AMPQE</name>
<dbReference type="eggNOG" id="KOG0641">
    <property type="taxonomic scope" value="Eukaryota"/>
</dbReference>
<dbReference type="Pfam" id="PF00400">
    <property type="entry name" value="WD40"/>
    <property type="match status" value="2"/>
</dbReference>
<dbReference type="InterPro" id="IPR036322">
    <property type="entry name" value="WD40_repeat_dom_sf"/>
</dbReference>
<organism evidence="1">
    <name type="scientific">Amphimedon queenslandica</name>
    <name type="common">Sponge</name>
    <dbReference type="NCBI Taxonomy" id="400682"/>
    <lineage>
        <taxon>Eukaryota</taxon>
        <taxon>Metazoa</taxon>
        <taxon>Porifera</taxon>
        <taxon>Demospongiae</taxon>
        <taxon>Heteroscleromorpha</taxon>
        <taxon>Haplosclerida</taxon>
        <taxon>Niphatidae</taxon>
        <taxon>Amphimedon</taxon>
    </lineage>
</organism>
<accession>A0A1X7SMN3</accession>
<dbReference type="InterPro" id="IPR015943">
    <property type="entry name" value="WD40/YVTN_repeat-like_dom_sf"/>
</dbReference>
<proteinExistence type="predicted"/>
<dbReference type="SUPFAM" id="SSF50978">
    <property type="entry name" value="WD40 repeat-like"/>
    <property type="match status" value="1"/>
</dbReference>
<evidence type="ECO:0008006" key="3">
    <source>
        <dbReference type="Google" id="ProtNLM"/>
    </source>
</evidence>
<dbReference type="OrthoDB" id="187712at2759"/>
<dbReference type="Gene3D" id="2.130.10.10">
    <property type="entry name" value="YVTN repeat-like/Quinoprotein amine dehydrogenase"/>
    <property type="match status" value="1"/>
</dbReference>
<dbReference type="PANTHER" id="PTHR19863">
    <property type="entry name" value="NEMITIN (NEURONAL ENRICHED MAP INTERACTING PROTEIN) HOMOLOG"/>
    <property type="match status" value="1"/>
</dbReference>
<dbReference type="AlphaFoldDB" id="A0A1X7SMN3"/>
<dbReference type="STRING" id="400682.A0A1X7SMN3"/>
<dbReference type="PANTHER" id="PTHR19863:SF5">
    <property type="entry name" value="WD REPEAT-CONTAINING PROTEIN 47"/>
    <property type="match status" value="1"/>
</dbReference>